<keyword evidence="24" id="KW-1185">Reference proteome</keyword>
<dbReference type="CDD" id="cd06461">
    <property type="entry name" value="M2_ACE"/>
    <property type="match status" value="1"/>
</dbReference>
<dbReference type="PROSITE" id="PS52011">
    <property type="entry name" value="PEPTIDASE_M2"/>
    <property type="match status" value="1"/>
</dbReference>
<feature type="active site" description="Proton acceptor 2" evidence="15">
    <location>
        <position position="369"/>
    </location>
</feature>
<dbReference type="EMBL" id="BLXT01001485">
    <property type="protein sequence ID" value="GFN85927.1"/>
    <property type="molecule type" value="Genomic_DNA"/>
</dbReference>
<dbReference type="GO" id="GO:0008237">
    <property type="term" value="F:metallopeptidase activity"/>
    <property type="evidence" value="ECO:0007669"/>
    <property type="project" value="UniProtKB-KW"/>
</dbReference>
<feature type="binding site" evidence="16">
    <location>
        <position position="508"/>
    </location>
    <ligand>
        <name>chloride</name>
        <dbReference type="ChEBI" id="CHEBI:17996"/>
        <label>1</label>
    </ligand>
</feature>
<dbReference type="GO" id="GO:0005886">
    <property type="term" value="C:plasma membrane"/>
    <property type="evidence" value="ECO:0007669"/>
    <property type="project" value="TreeGrafter"/>
</dbReference>
<feature type="disulfide bond" evidence="18 20">
    <location>
        <begin position="337"/>
        <end position="355"/>
    </location>
</feature>
<sequence length="642" mass="74262">MTDAHRLVTALMILLFFKYDSAQETSTEFLARFEREAKAIRNSWAEADWKRQTNITTENQAAFVKASLEYSKFSQAMEKKARLYLQNKNIDLTADQRRQLTKIADIGTSAQTDVEKLERYAKIKNDMASIYSKAEVCLDSGEKCLQLDPGLTELLHSSRDCKILSAAWQGWRDQSGKKMKDLFTEYVQLGNEAVQILGYKDMGDYWKSAYETPTLEEDVAKLFEQIRPLYEQLHAYVRRRLKAVYGAHIFPSSGHIPAHILGNMWSQDWTRIGEHVKPFKDKQSVDVTDEMTKQGYTTKRMFETAEEFFYSLGFPNMTETFWRESMLERPKDRDVVCHASAWDMAKEDDFRIKMCTKVNHQDLMTIHHEMGHVQYDMTYTDLPLIYRFGANPGFQEAVGDTIALSVQTPQHLKAIGLLQAEDSYDEETDINFLMQMALDSVAFLPFSYLVDQWRWSVFRGDTKPESYNEVWWDLRCRFQGVSPPVKRRAEDFDPGAKYHVPANVPYIRYFVSLVLQFQFYKAACVAAGDTGPLHHCDFYSNPDAGHKLRSMLKLGSSKPWPDALEQMTGQREMDAQPLVEYFQPLFQFLKKENGEDHGWTEDCPDNPPPCSNTAQRWRIRYTTAVLSLSLSLITARFLIART</sequence>
<comment type="cofactor">
    <cofactor evidence="21">
        <name>Zn(2+)</name>
        <dbReference type="ChEBI" id="CHEBI:29105"/>
    </cofactor>
    <text evidence="21">Binds 1 zinc ion per subunit.</text>
</comment>
<evidence type="ECO:0000256" key="1">
    <source>
        <dbReference type="ARBA" id="ARBA00008139"/>
    </source>
</evidence>
<keyword evidence="7 17" id="KW-0862">Zinc</keyword>
<evidence type="ECO:0000256" key="19">
    <source>
        <dbReference type="PIRSR" id="PIRSR601548-8"/>
    </source>
</evidence>
<evidence type="ECO:0000313" key="23">
    <source>
        <dbReference type="EMBL" id="GFN85927.1"/>
    </source>
</evidence>
<evidence type="ECO:0000256" key="8">
    <source>
        <dbReference type="ARBA" id="ARBA00023049"/>
    </source>
</evidence>
<evidence type="ECO:0000256" key="14">
    <source>
        <dbReference type="PIRSR" id="PIRSR601548-10"/>
    </source>
</evidence>
<evidence type="ECO:0000256" key="22">
    <source>
        <dbReference type="SAM" id="SignalP"/>
    </source>
</evidence>
<keyword evidence="10 14" id="KW-0325">Glycoprotein</keyword>
<keyword evidence="2 21" id="KW-0121">Carboxypeptidase</keyword>
<dbReference type="PANTHER" id="PTHR10514">
    <property type="entry name" value="ANGIOTENSIN-CONVERTING ENZYME"/>
    <property type="match status" value="1"/>
</dbReference>
<dbReference type="GO" id="GO:0008241">
    <property type="term" value="F:peptidyl-dipeptidase activity"/>
    <property type="evidence" value="ECO:0007669"/>
    <property type="project" value="UniProtKB-EC"/>
</dbReference>
<evidence type="ECO:0000256" key="10">
    <source>
        <dbReference type="ARBA" id="ARBA00023180"/>
    </source>
</evidence>
<dbReference type="Gene3D" id="1.10.1370.30">
    <property type="match status" value="2"/>
</dbReference>
<dbReference type="GO" id="GO:0004180">
    <property type="term" value="F:carboxypeptidase activity"/>
    <property type="evidence" value="ECO:0007669"/>
    <property type="project" value="UniProtKB-KW"/>
</dbReference>
<evidence type="ECO:0000256" key="4">
    <source>
        <dbReference type="ARBA" id="ARBA00022723"/>
    </source>
</evidence>
<feature type="binding site" evidence="19">
    <location>
        <position position="396"/>
    </location>
    <ligand>
        <name>Zn(2+)</name>
        <dbReference type="ChEBI" id="CHEBI:29105"/>
        <label>2</label>
        <note>catalytic</note>
    </ligand>
</feature>
<keyword evidence="8 21" id="KW-0482">Metalloprotease</keyword>
<evidence type="ECO:0000256" key="16">
    <source>
        <dbReference type="PIRSR" id="PIRSR601548-2"/>
    </source>
</evidence>
<evidence type="ECO:0000256" key="6">
    <source>
        <dbReference type="ARBA" id="ARBA00022801"/>
    </source>
</evidence>
<evidence type="ECO:0000256" key="17">
    <source>
        <dbReference type="PIRSR" id="PIRSR601548-3"/>
    </source>
</evidence>
<comment type="catalytic activity">
    <reaction evidence="11">
        <text>Release of a C-terminal dipeptide, oligopeptide-|-Xaa-Yaa, when Xaa is not Pro, and Yaa is neither Asp nor Glu. Thus, conversion of angiotensin I to angiotensin II, with increase in vasoconstrictor activity, but no action on angiotensin II.</text>
        <dbReference type="EC" id="3.4.15.1"/>
    </reaction>
</comment>
<feature type="active site" description="Proton donor 1" evidence="13">
    <location>
        <position position="499"/>
    </location>
</feature>
<keyword evidence="5 22" id="KW-0732">Signal</keyword>
<dbReference type="PANTHER" id="PTHR10514:SF27">
    <property type="entry name" value="ANGIOTENSIN-CONVERTING ENZYME"/>
    <property type="match status" value="1"/>
</dbReference>
<dbReference type="AlphaFoldDB" id="A0AAV3YUM8"/>
<comment type="caution">
    <text evidence="23">The sequence shown here is derived from an EMBL/GenBank/DDBJ whole genome shotgun (WGS) entry which is preliminary data.</text>
</comment>
<evidence type="ECO:0000256" key="9">
    <source>
        <dbReference type="ARBA" id="ARBA00023157"/>
    </source>
</evidence>
<dbReference type="FunFam" id="1.10.1370.30:FF:000004">
    <property type="entry name" value="Angiotensin-converting enzyme"/>
    <property type="match status" value="1"/>
</dbReference>
<dbReference type="GO" id="GO:0046872">
    <property type="term" value="F:metal ion binding"/>
    <property type="evidence" value="ECO:0007669"/>
    <property type="project" value="UniProtKB-KW"/>
</dbReference>
<dbReference type="InterPro" id="IPR001548">
    <property type="entry name" value="Peptidase_M2"/>
</dbReference>
<feature type="disulfide bond" evidence="18">
    <location>
        <begin position="137"/>
        <end position="144"/>
    </location>
</feature>
<keyword evidence="9 18" id="KW-1015">Disulfide bond</keyword>
<keyword evidence="3 21" id="KW-0645">Protease</keyword>
<protein>
    <recommendedName>
        <fullName evidence="12 21">Angiotensin-converting enzyme</fullName>
        <ecNumber evidence="21">3.4.-.-</ecNumber>
    </recommendedName>
</protein>
<keyword evidence="4 17" id="KW-0479">Metal-binding</keyword>
<dbReference type="GO" id="GO:0006508">
    <property type="term" value="P:proteolysis"/>
    <property type="evidence" value="ECO:0007669"/>
    <property type="project" value="UniProtKB-KW"/>
</dbReference>
<evidence type="ECO:0000256" key="18">
    <source>
        <dbReference type="PIRSR" id="PIRSR601548-4"/>
    </source>
</evidence>
<dbReference type="SUPFAM" id="SSF55486">
    <property type="entry name" value="Metalloproteases ('zincins'), catalytic domain"/>
    <property type="match status" value="1"/>
</dbReference>
<feature type="binding site" evidence="19">
    <location>
        <position position="368"/>
    </location>
    <ligand>
        <name>Zn(2+)</name>
        <dbReference type="ChEBI" id="CHEBI:29105"/>
        <label>2</label>
        <note>catalytic</note>
    </ligand>
</feature>
<evidence type="ECO:0000256" key="12">
    <source>
        <dbReference type="ARBA" id="ARBA00039858"/>
    </source>
</evidence>
<evidence type="ECO:0000256" key="11">
    <source>
        <dbReference type="ARBA" id="ARBA00036868"/>
    </source>
</evidence>
<reference evidence="23 24" key="1">
    <citation type="journal article" date="2021" name="Elife">
        <title>Chloroplast acquisition without the gene transfer in kleptoplastic sea slugs, Plakobranchus ocellatus.</title>
        <authorList>
            <person name="Maeda T."/>
            <person name="Takahashi S."/>
            <person name="Yoshida T."/>
            <person name="Shimamura S."/>
            <person name="Takaki Y."/>
            <person name="Nagai Y."/>
            <person name="Toyoda A."/>
            <person name="Suzuki Y."/>
            <person name="Arimoto A."/>
            <person name="Ishii H."/>
            <person name="Satoh N."/>
            <person name="Nishiyama T."/>
            <person name="Hasebe M."/>
            <person name="Maruyama T."/>
            <person name="Minagawa J."/>
            <person name="Obokata J."/>
            <person name="Shigenobu S."/>
        </authorList>
    </citation>
    <scope>NUCLEOTIDE SEQUENCE [LARGE SCALE GENOMIC DNA]</scope>
</reference>
<evidence type="ECO:0000256" key="3">
    <source>
        <dbReference type="ARBA" id="ARBA00022670"/>
    </source>
</evidence>
<evidence type="ECO:0000256" key="15">
    <source>
        <dbReference type="PIRSR" id="PIRSR601548-11"/>
    </source>
</evidence>
<evidence type="ECO:0000256" key="21">
    <source>
        <dbReference type="RuleBase" id="RU361144"/>
    </source>
</evidence>
<feature type="chain" id="PRO_5043921077" description="Angiotensin-converting enzyme" evidence="22">
    <location>
        <begin position="23"/>
        <end position="642"/>
    </location>
</feature>
<organism evidence="23 24">
    <name type="scientific">Plakobranchus ocellatus</name>
    <dbReference type="NCBI Taxonomy" id="259542"/>
    <lineage>
        <taxon>Eukaryota</taxon>
        <taxon>Metazoa</taxon>
        <taxon>Spiralia</taxon>
        <taxon>Lophotrochozoa</taxon>
        <taxon>Mollusca</taxon>
        <taxon>Gastropoda</taxon>
        <taxon>Heterobranchia</taxon>
        <taxon>Euthyneura</taxon>
        <taxon>Panpulmonata</taxon>
        <taxon>Sacoglossa</taxon>
        <taxon>Placobranchoidea</taxon>
        <taxon>Plakobranchidae</taxon>
        <taxon>Plakobranchus</taxon>
    </lineage>
</organism>
<evidence type="ECO:0000256" key="7">
    <source>
        <dbReference type="ARBA" id="ARBA00022833"/>
    </source>
</evidence>
<evidence type="ECO:0000256" key="13">
    <source>
        <dbReference type="PIRSR" id="PIRSR601548-1"/>
    </source>
</evidence>
<feature type="binding site" evidence="17">
    <location>
        <position position="396"/>
    </location>
    <ligand>
        <name>Zn(2+)</name>
        <dbReference type="ChEBI" id="CHEBI:29105"/>
        <label>1</label>
        <note>catalytic</note>
    </ligand>
</feature>
<feature type="disulfide bond" evidence="18">
    <location>
        <begin position="524"/>
        <end position="536"/>
    </location>
</feature>
<feature type="binding site" evidence="17">
    <location>
        <position position="368"/>
    </location>
    <ligand>
        <name>Zn(2+)</name>
        <dbReference type="ChEBI" id="CHEBI:29105"/>
        <label>1</label>
        <note>catalytic</note>
    </ligand>
</feature>
<dbReference type="EC" id="3.4.-.-" evidence="21"/>
<feature type="active site" description="Proton acceptor 1" evidence="13">
    <location>
        <position position="369"/>
    </location>
</feature>
<keyword evidence="6 21" id="KW-0378">Hydrolase</keyword>
<comment type="caution">
    <text evidence="20">Lacks conserved residue(s) required for the propagation of feature annotation.</text>
</comment>
<evidence type="ECO:0000256" key="5">
    <source>
        <dbReference type="ARBA" id="ARBA00022729"/>
    </source>
</evidence>
<comment type="similarity">
    <text evidence="1 20 21">Belongs to the peptidase M2 family.</text>
</comment>
<gene>
    <name evidence="23" type="ORF">PoB_001243300</name>
</gene>
<feature type="binding site" evidence="19">
    <location>
        <position position="372"/>
    </location>
    <ligand>
        <name>Zn(2+)</name>
        <dbReference type="ChEBI" id="CHEBI:29105"/>
        <label>2</label>
        <note>catalytic</note>
    </ligand>
</feature>
<evidence type="ECO:0000256" key="2">
    <source>
        <dbReference type="ARBA" id="ARBA00022645"/>
    </source>
</evidence>
<accession>A0AAV3YUM8</accession>
<dbReference type="PRINTS" id="PR00791">
    <property type="entry name" value="PEPDIPTASEA"/>
</dbReference>
<feature type="glycosylation site" description="N-linked (GlcNAc...) asparagine" evidence="14">
    <location>
        <position position="54"/>
    </location>
</feature>
<proteinExistence type="inferred from homology"/>
<dbReference type="Proteomes" id="UP000735302">
    <property type="component" value="Unassembled WGS sequence"/>
</dbReference>
<feature type="active site" description="Proton donor 2" evidence="15">
    <location>
        <position position="499"/>
    </location>
</feature>
<dbReference type="Pfam" id="PF01401">
    <property type="entry name" value="Peptidase_M2"/>
    <property type="match status" value="1"/>
</dbReference>
<name>A0AAV3YUM8_9GAST</name>
<evidence type="ECO:0000256" key="20">
    <source>
        <dbReference type="PROSITE-ProRule" id="PRU01355"/>
    </source>
</evidence>
<feature type="binding site" evidence="17">
    <location>
        <position position="372"/>
    </location>
    <ligand>
        <name>Zn(2+)</name>
        <dbReference type="ChEBI" id="CHEBI:29105"/>
        <label>1</label>
        <note>catalytic</note>
    </ligand>
</feature>
<feature type="binding site" evidence="16">
    <location>
        <position position="210"/>
    </location>
    <ligand>
        <name>chloride</name>
        <dbReference type="ChEBI" id="CHEBI:17996"/>
        <label>1</label>
    </ligand>
</feature>
<evidence type="ECO:0000313" key="24">
    <source>
        <dbReference type="Proteomes" id="UP000735302"/>
    </source>
</evidence>
<feature type="signal peptide" evidence="22">
    <location>
        <begin position="1"/>
        <end position="22"/>
    </location>
</feature>